<feature type="transmembrane region" description="Helical" evidence="14">
    <location>
        <begin position="442"/>
        <end position="459"/>
    </location>
</feature>
<dbReference type="Pfam" id="PF02702">
    <property type="entry name" value="KdpD"/>
    <property type="match status" value="1"/>
</dbReference>
<dbReference type="SUPFAM" id="SSF55781">
    <property type="entry name" value="GAF domain-like"/>
    <property type="match status" value="1"/>
</dbReference>
<dbReference type="InterPro" id="IPR038318">
    <property type="entry name" value="KdpD_sf"/>
</dbReference>
<dbReference type="SUPFAM" id="SSF47384">
    <property type="entry name" value="Homodimeric domain of signal transducing histidine kinase"/>
    <property type="match status" value="1"/>
</dbReference>
<evidence type="ECO:0000256" key="1">
    <source>
        <dbReference type="ARBA" id="ARBA00000085"/>
    </source>
</evidence>
<evidence type="ECO:0000256" key="4">
    <source>
        <dbReference type="ARBA" id="ARBA00022553"/>
    </source>
</evidence>
<accession>A0ABN1IIU8</accession>
<dbReference type="Pfam" id="PF00582">
    <property type="entry name" value="Usp"/>
    <property type="match status" value="1"/>
</dbReference>
<dbReference type="CDD" id="cd00075">
    <property type="entry name" value="HATPase"/>
    <property type="match status" value="1"/>
</dbReference>
<comment type="catalytic activity">
    <reaction evidence="1">
        <text>ATP + protein L-histidine = ADP + protein N-phospho-L-histidine.</text>
        <dbReference type="EC" id="2.7.13.3"/>
    </reaction>
</comment>
<dbReference type="InterPro" id="IPR003661">
    <property type="entry name" value="HisK_dim/P_dom"/>
</dbReference>
<dbReference type="Pfam" id="PF00512">
    <property type="entry name" value="HisKA"/>
    <property type="match status" value="1"/>
</dbReference>
<dbReference type="InterPro" id="IPR006016">
    <property type="entry name" value="UspA"/>
</dbReference>
<dbReference type="Gene3D" id="3.30.450.40">
    <property type="match status" value="1"/>
</dbReference>
<dbReference type="SMART" id="SM00388">
    <property type="entry name" value="HisKA"/>
    <property type="match status" value="1"/>
</dbReference>
<feature type="compositionally biased region" description="Basic and acidic residues" evidence="13">
    <location>
        <begin position="1"/>
        <end position="12"/>
    </location>
</feature>
<evidence type="ECO:0000313" key="17">
    <source>
        <dbReference type="Proteomes" id="UP001501523"/>
    </source>
</evidence>
<evidence type="ECO:0000256" key="2">
    <source>
        <dbReference type="ARBA" id="ARBA00004141"/>
    </source>
</evidence>
<protein>
    <recommendedName>
        <fullName evidence="3">histidine kinase</fullName>
        <ecNumber evidence="3">2.7.13.3</ecNumber>
    </recommendedName>
</protein>
<dbReference type="InterPro" id="IPR027417">
    <property type="entry name" value="P-loop_NTPase"/>
</dbReference>
<dbReference type="InterPro" id="IPR014729">
    <property type="entry name" value="Rossmann-like_a/b/a_fold"/>
</dbReference>
<evidence type="ECO:0000256" key="8">
    <source>
        <dbReference type="ARBA" id="ARBA00022777"/>
    </source>
</evidence>
<evidence type="ECO:0000256" key="3">
    <source>
        <dbReference type="ARBA" id="ARBA00012438"/>
    </source>
</evidence>
<feature type="transmembrane region" description="Helical" evidence="14">
    <location>
        <begin position="466"/>
        <end position="487"/>
    </location>
</feature>
<dbReference type="PRINTS" id="PR00344">
    <property type="entry name" value="BCTRLSENSOR"/>
</dbReference>
<dbReference type="SUPFAM" id="SSF55874">
    <property type="entry name" value="ATPase domain of HSP90 chaperone/DNA topoisomerase II/histidine kinase"/>
    <property type="match status" value="1"/>
</dbReference>
<dbReference type="Pfam" id="PF13493">
    <property type="entry name" value="DUF4118"/>
    <property type="match status" value="1"/>
</dbReference>
<dbReference type="Gene3D" id="1.20.120.620">
    <property type="entry name" value="Backbone structure of the membrane domain of e. Coli histidine kinase receptor kdpd"/>
    <property type="match status" value="1"/>
</dbReference>
<dbReference type="InterPro" id="IPR004358">
    <property type="entry name" value="Sig_transdc_His_kin-like_C"/>
</dbReference>
<evidence type="ECO:0000256" key="12">
    <source>
        <dbReference type="ARBA" id="ARBA00023136"/>
    </source>
</evidence>
<sequence>MRLPHDGGHSERISMPSTDPERRPDPDALLARVQHEESRAHQGRLKIFFGATAGVGKSYAMLEAARRQRADGVDVVVGYVELHGRPETEALLEGLEVLPPMRLEHRGLVLTEFDLDAALARHPQLLLVDELAHSNHPGARHPKRWMDIKELLDAGIDVYTTVNVQHLESLKDIVAQITGVDVRETVPDRVFTEADEVELVDLPPDELLERLAEGKVYVPDKARQAAQAFFRKGNLIALRQLALRSTAERVDAAMREYRDRHAITQPWAAGERLLVCVGPDPLSARLVRSARRMATALNAQWLAVYVETPALARLPQAARDPILQTLKLAEQLGAETANLSGESVAATVLDFARRRNVSKIVVGKPVRSGWRDRLKGSLVDELIRRSGAIDVYVITAEPGTDTRTPARAFHRSSRWPAYLKSIAVVALATLICTQMSGLFERTNIVMVYLLGTVLVAARFGRGPSVLAAVLSVGLFDFLFVPPIYSFAVSDTQYVITFGVMLTTALLISHLAALGKRQASVARQRERRSAELYALSRELARRRTLEELAKFLCRHVVASVDGEAAVLLPDADGKIQDPTHFCDRGVERAESNLARYPVPGNDLGIAQWAYDHRQKAGLATDTLASAGAIYLPLNALKRCIGVLGLRPRDARQLQTPEQMHLVEALVNQAAVAMERVQLAEAAREAGVQVESERLRNVLLSAISHDFRTPLATIIGSASTLRDSAPGRLDEAQRATLLDTLLHEAGRMNRLIGNLLDLTRLSEGRIELRRDWFAIDEVIGAVLARLRDLLAHHPVTLHLADDLPLVQGDEVMIEQVLSNLLENVARHTPDGAAVELSAGVVGDAIEVTLRDHGPGFSAGDEARVFEKFHQARPEGAQSGFGLGLAICKAIVEAHGGTISAINARGGGAEFRFTLPLHPDSTGPDPT</sequence>
<evidence type="ECO:0000256" key="7">
    <source>
        <dbReference type="ARBA" id="ARBA00022741"/>
    </source>
</evidence>
<feature type="transmembrane region" description="Helical" evidence="14">
    <location>
        <begin position="417"/>
        <end position="436"/>
    </location>
</feature>
<dbReference type="InterPro" id="IPR025201">
    <property type="entry name" value="KdpD_TM"/>
</dbReference>
<organism evidence="16 17">
    <name type="scientific">Dokdonella soli</name>
    <dbReference type="NCBI Taxonomy" id="529810"/>
    <lineage>
        <taxon>Bacteria</taxon>
        <taxon>Pseudomonadati</taxon>
        <taxon>Pseudomonadota</taxon>
        <taxon>Gammaproteobacteria</taxon>
        <taxon>Lysobacterales</taxon>
        <taxon>Rhodanobacteraceae</taxon>
        <taxon>Dokdonella</taxon>
    </lineage>
</organism>
<feature type="domain" description="Histidine kinase" evidence="15">
    <location>
        <begin position="700"/>
        <end position="916"/>
    </location>
</feature>
<dbReference type="InterPro" id="IPR052023">
    <property type="entry name" value="Histidine_kinase_KdpD"/>
</dbReference>
<dbReference type="InterPro" id="IPR005467">
    <property type="entry name" value="His_kinase_dom"/>
</dbReference>
<dbReference type="EMBL" id="BAAAEU010000008">
    <property type="protein sequence ID" value="GAA0714719.1"/>
    <property type="molecule type" value="Genomic_DNA"/>
</dbReference>
<dbReference type="InterPro" id="IPR003594">
    <property type="entry name" value="HATPase_dom"/>
</dbReference>
<dbReference type="Gene3D" id="3.30.565.10">
    <property type="entry name" value="Histidine kinase-like ATPase, C-terminal domain"/>
    <property type="match status" value="1"/>
</dbReference>
<dbReference type="Gene3D" id="3.40.50.620">
    <property type="entry name" value="HUPs"/>
    <property type="match status" value="1"/>
</dbReference>
<evidence type="ECO:0000256" key="11">
    <source>
        <dbReference type="ARBA" id="ARBA00023012"/>
    </source>
</evidence>
<keyword evidence="12 14" id="KW-0472">Membrane</keyword>
<evidence type="ECO:0000256" key="9">
    <source>
        <dbReference type="ARBA" id="ARBA00022840"/>
    </source>
</evidence>
<evidence type="ECO:0000259" key="15">
    <source>
        <dbReference type="PROSITE" id="PS50109"/>
    </source>
</evidence>
<dbReference type="SMART" id="SM00387">
    <property type="entry name" value="HATPase_c"/>
    <property type="match status" value="1"/>
</dbReference>
<gene>
    <name evidence="16" type="ORF">GCM10009105_19520</name>
</gene>
<keyword evidence="4" id="KW-0597">Phosphoprotein</keyword>
<feature type="transmembrane region" description="Helical" evidence="14">
    <location>
        <begin position="493"/>
        <end position="514"/>
    </location>
</feature>
<feature type="region of interest" description="Disordered" evidence="13">
    <location>
        <begin position="1"/>
        <end position="25"/>
    </location>
</feature>
<keyword evidence="8" id="KW-0418">Kinase</keyword>
<dbReference type="EC" id="2.7.13.3" evidence="3"/>
<evidence type="ECO:0000256" key="13">
    <source>
        <dbReference type="SAM" id="MobiDB-lite"/>
    </source>
</evidence>
<evidence type="ECO:0000256" key="10">
    <source>
        <dbReference type="ARBA" id="ARBA00022989"/>
    </source>
</evidence>
<dbReference type="PANTHER" id="PTHR45569:SF1">
    <property type="entry name" value="SENSOR PROTEIN KDPD"/>
    <property type="match status" value="1"/>
</dbReference>
<keyword evidence="9" id="KW-0067">ATP-binding</keyword>
<dbReference type="PROSITE" id="PS50109">
    <property type="entry name" value="HIS_KIN"/>
    <property type="match status" value="1"/>
</dbReference>
<proteinExistence type="predicted"/>
<dbReference type="CDD" id="cd00082">
    <property type="entry name" value="HisKA"/>
    <property type="match status" value="1"/>
</dbReference>
<comment type="subcellular location">
    <subcellularLocation>
        <location evidence="2">Membrane</location>
        <topology evidence="2">Multi-pass membrane protein</topology>
    </subcellularLocation>
</comment>
<reference evidence="16 17" key="1">
    <citation type="journal article" date="2019" name="Int. J. Syst. Evol. Microbiol.">
        <title>The Global Catalogue of Microorganisms (GCM) 10K type strain sequencing project: providing services to taxonomists for standard genome sequencing and annotation.</title>
        <authorList>
            <consortium name="The Broad Institute Genomics Platform"/>
            <consortium name="The Broad Institute Genome Sequencing Center for Infectious Disease"/>
            <person name="Wu L."/>
            <person name="Ma J."/>
        </authorList>
    </citation>
    <scope>NUCLEOTIDE SEQUENCE [LARGE SCALE GENOMIC DNA]</scope>
    <source>
        <strain evidence="16 17">JCM 15421</strain>
    </source>
</reference>
<dbReference type="Gene3D" id="3.40.50.300">
    <property type="entry name" value="P-loop containing nucleotide triphosphate hydrolases"/>
    <property type="match status" value="1"/>
</dbReference>
<evidence type="ECO:0000256" key="14">
    <source>
        <dbReference type="SAM" id="Phobius"/>
    </source>
</evidence>
<dbReference type="InterPro" id="IPR003018">
    <property type="entry name" value="GAF"/>
</dbReference>
<evidence type="ECO:0000256" key="5">
    <source>
        <dbReference type="ARBA" id="ARBA00022679"/>
    </source>
</evidence>
<comment type="caution">
    <text evidence="16">The sequence shown here is derived from an EMBL/GenBank/DDBJ whole genome shotgun (WGS) entry which is preliminary data.</text>
</comment>
<dbReference type="InterPro" id="IPR003852">
    <property type="entry name" value="Sig_transdc_His_kinase_KdpD_N"/>
</dbReference>
<keyword evidence="11" id="KW-0902">Two-component regulatory system</keyword>
<name>A0ABN1IIU8_9GAMM</name>
<keyword evidence="6 14" id="KW-0812">Transmembrane</keyword>
<dbReference type="Pfam" id="PF02518">
    <property type="entry name" value="HATPase_c"/>
    <property type="match status" value="1"/>
</dbReference>
<keyword evidence="17" id="KW-1185">Reference proteome</keyword>
<dbReference type="InterPro" id="IPR029016">
    <property type="entry name" value="GAF-like_dom_sf"/>
</dbReference>
<dbReference type="SUPFAM" id="SSF52402">
    <property type="entry name" value="Adenine nucleotide alpha hydrolases-like"/>
    <property type="match status" value="1"/>
</dbReference>
<dbReference type="CDD" id="cd01987">
    <property type="entry name" value="USP_KdpD-like"/>
    <property type="match status" value="1"/>
</dbReference>
<keyword evidence="7" id="KW-0547">Nucleotide-binding</keyword>
<evidence type="ECO:0000256" key="6">
    <source>
        <dbReference type="ARBA" id="ARBA00022692"/>
    </source>
</evidence>
<keyword evidence="5" id="KW-0808">Transferase</keyword>
<dbReference type="Proteomes" id="UP001501523">
    <property type="component" value="Unassembled WGS sequence"/>
</dbReference>
<dbReference type="InterPro" id="IPR036097">
    <property type="entry name" value="HisK_dim/P_sf"/>
</dbReference>
<dbReference type="Pfam" id="PF13492">
    <property type="entry name" value="GAF_3"/>
    <property type="match status" value="1"/>
</dbReference>
<keyword evidence="10 14" id="KW-1133">Transmembrane helix</keyword>
<dbReference type="Gene3D" id="1.10.287.130">
    <property type="match status" value="1"/>
</dbReference>
<dbReference type="InterPro" id="IPR036890">
    <property type="entry name" value="HATPase_C_sf"/>
</dbReference>
<dbReference type="PANTHER" id="PTHR45569">
    <property type="entry name" value="SENSOR PROTEIN KDPD"/>
    <property type="match status" value="1"/>
</dbReference>
<evidence type="ECO:0000313" key="16">
    <source>
        <dbReference type="EMBL" id="GAA0714719.1"/>
    </source>
</evidence>